<sequence length="61" mass="6634">MVVSNFHGWLQLAAAHESQEGSTGTQKSKRATRNRMSTLTGVWATNGVRGRSYTTPSLLQA</sequence>
<feature type="region of interest" description="Disordered" evidence="1">
    <location>
        <begin position="15"/>
        <end position="38"/>
    </location>
</feature>
<evidence type="ECO:0000313" key="2">
    <source>
        <dbReference type="EMBL" id="JAD34935.1"/>
    </source>
</evidence>
<dbReference type="AlphaFoldDB" id="A0A0A8ZDV9"/>
<proteinExistence type="predicted"/>
<dbReference type="EMBL" id="GBRH01262960">
    <property type="protein sequence ID" value="JAD34935.1"/>
    <property type="molecule type" value="Transcribed_RNA"/>
</dbReference>
<protein>
    <submittedName>
        <fullName evidence="2">Uncharacterized protein</fullName>
    </submittedName>
</protein>
<evidence type="ECO:0000256" key="1">
    <source>
        <dbReference type="SAM" id="MobiDB-lite"/>
    </source>
</evidence>
<reference evidence="2" key="1">
    <citation type="submission" date="2014-09" db="EMBL/GenBank/DDBJ databases">
        <authorList>
            <person name="Magalhaes I.L.F."/>
            <person name="Oliveira U."/>
            <person name="Santos F.R."/>
            <person name="Vidigal T.H.D.A."/>
            <person name="Brescovit A.D."/>
            <person name="Santos A.J."/>
        </authorList>
    </citation>
    <scope>NUCLEOTIDE SEQUENCE</scope>
    <source>
        <tissue evidence="2">Shoot tissue taken approximately 20 cm above the soil surface</tissue>
    </source>
</reference>
<reference evidence="2" key="2">
    <citation type="journal article" date="2015" name="Data Brief">
        <title>Shoot transcriptome of the giant reed, Arundo donax.</title>
        <authorList>
            <person name="Barrero R.A."/>
            <person name="Guerrero F.D."/>
            <person name="Moolhuijzen P."/>
            <person name="Goolsby J.A."/>
            <person name="Tidwell J."/>
            <person name="Bellgard S.E."/>
            <person name="Bellgard M.I."/>
        </authorList>
    </citation>
    <scope>NUCLEOTIDE SEQUENCE</scope>
    <source>
        <tissue evidence="2">Shoot tissue taken approximately 20 cm above the soil surface</tissue>
    </source>
</reference>
<accession>A0A0A8ZDV9</accession>
<organism evidence="2">
    <name type="scientific">Arundo donax</name>
    <name type="common">Giant reed</name>
    <name type="synonym">Donax arundinaceus</name>
    <dbReference type="NCBI Taxonomy" id="35708"/>
    <lineage>
        <taxon>Eukaryota</taxon>
        <taxon>Viridiplantae</taxon>
        <taxon>Streptophyta</taxon>
        <taxon>Embryophyta</taxon>
        <taxon>Tracheophyta</taxon>
        <taxon>Spermatophyta</taxon>
        <taxon>Magnoliopsida</taxon>
        <taxon>Liliopsida</taxon>
        <taxon>Poales</taxon>
        <taxon>Poaceae</taxon>
        <taxon>PACMAD clade</taxon>
        <taxon>Arundinoideae</taxon>
        <taxon>Arundineae</taxon>
        <taxon>Arundo</taxon>
    </lineage>
</organism>
<name>A0A0A8ZDV9_ARUDO</name>